<evidence type="ECO:0000313" key="3">
    <source>
        <dbReference type="EMBL" id="SDX17932.1"/>
    </source>
</evidence>
<dbReference type="OrthoDB" id="3638715at2"/>
<evidence type="ECO:0000259" key="2">
    <source>
        <dbReference type="Pfam" id="PF25547"/>
    </source>
</evidence>
<feature type="region of interest" description="Disordered" evidence="1">
    <location>
        <begin position="261"/>
        <end position="302"/>
    </location>
</feature>
<reference evidence="4" key="1">
    <citation type="submission" date="2016-10" db="EMBL/GenBank/DDBJ databases">
        <authorList>
            <person name="Varghese N."/>
            <person name="Submissions S."/>
        </authorList>
    </citation>
    <scope>NUCLEOTIDE SEQUENCE [LARGE SCALE GENOMIC DNA]</scope>
    <source>
        <strain evidence="4">CGMCC 4.3530</strain>
    </source>
</reference>
<proteinExistence type="predicted"/>
<evidence type="ECO:0000256" key="1">
    <source>
        <dbReference type="SAM" id="MobiDB-lite"/>
    </source>
</evidence>
<protein>
    <submittedName>
        <fullName evidence="3">PPE family protein</fullName>
    </submittedName>
</protein>
<feature type="region of interest" description="Disordered" evidence="1">
    <location>
        <begin position="191"/>
        <end position="244"/>
    </location>
</feature>
<dbReference type="EMBL" id="FNOK01000008">
    <property type="protein sequence ID" value="SDX17932.1"/>
    <property type="molecule type" value="Genomic_DNA"/>
</dbReference>
<dbReference type="STRING" id="418495.SAMN05216215_100891"/>
<organism evidence="3 4">
    <name type="scientific">Saccharopolyspora shandongensis</name>
    <dbReference type="NCBI Taxonomy" id="418495"/>
    <lineage>
        <taxon>Bacteria</taxon>
        <taxon>Bacillati</taxon>
        <taxon>Actinomycetota</taxon>
        <taxon>Actinomycetes</taxon>
        <taxon>Pseudonocardiales</taxon>
        <taxon>Pseudonocardiaceae</taxon>
        <taxon>Saccharopolyspora</taxon>
    </lineage>
</organism>
<dbReference type="RefSeq" id="WP_093264871.1">
    <property type="nucleotide sequence ID" value="NZ_FNOK01000008.1"/>
</dbReference>
<feature type="compositionally biased region" description="Basic and acidic residues" evidence="1">
    <location>
        <begin position="273"/>
        <end position="289"/>
    </location>
</feature>
<evidence type="ECO:0000313" key="4">
    <source>
        <dbReference type="Proteomes" id="UP000199529"/>
    </source>
</evidence>
<dbReference type="Proteomes" id="UP000199529">
    <property type="component" value="Unassembled WGS sequence"/>
</dbReference>
<accession>A0A1H2ZK83</accession>
<dbReference type="Pfam" id="PF25547">
    <property type="entry name" value="WXG100_2"/>
    <property type="match status" value="1"/>
</dbReference>
<feature type="compositionally biased region" description="Gly residues" evidence="1">
    <location>
        <begin position="203"/>
        <end position="222"/>
    </location>
</feature>
<dbReference type="SUPFAM" id="SSF140459">
    <property type="entry name" value="PE/PPE dimer-like"/>
    <property type="match status" value="1"/>
</dbReference>
<sequence length="408" mass="41199">MREPTNFSAYSHGQLYAMLQRGDDSSVRPAADSWDSVGAALHEQAGNLEAKLAKFQDQWRGGASEQYRVMINDLSGGLRRIGDAAFAIRDRVHDSADALAKARAEMPPAVEVADLPAETARLATTPLEVDQSASPAAVAQLRQRQADAAKAVQEHQQATAAADAAHAKAITVMTELGGKYRAADQGMPLADQTEVPDAPVPGDGAGEGGGTGSHDGSGGGTGEPEPGQEQPEPEPGAEPRTPLFGNMFTAGLAAASAAGMGRLGGFRPPKVPEWGKPKDPADKEKDEAKPVGMPRGGMPGLGGGASLGGGAAVPAPTAAAGLSGLAAAPNAMGAAGVLGAAAGAVNAAGSGAGGMPMMPMMPFAPGGQDMSGARRIPPWLVETEEVWGESSVITPSVLGAEPPDQRSF</sequence>
<dbReference type="Gene3D" id="1.20.1260.20">
    <property type="entry name" value="PPE superfamily"/>
    <property type="match status" value="1"/>
</dbReference>
<name>A0A1H2ZK83_9PSEU</name>
<keyword evidence="4" id="KW-1185">Reference proteome</keyword>
<feature type="domain" description="Outer membrane channel protein CpnT-like N-terminal" evidence="2">
    <location>
        <begin position="22"/>
        <end position="141"/>
    </location>
</feature>
<dbReference type="AlphaFoldDB" id="A0A1H2ZK83"/>
<dbReference type="InterPro" id="IPR038332">
    <property type="entry name" value="PPE_sf"/>
</dbReference>
<dbReference type="InterPro" id="IPR057746">
    <property type="entry name" value="CpnT-like_N"/>
</dbReference>
<gene>
    <name evidence="3" type="ORF">SAMN05216215_100891</name>
</gene>